<keyword evidence="1" id="KW-1133">Transmembrane helix</keyword>
<keyword evidence="3" id="KW-1185">Reference proteome</keyword>
<dbReference type="GO" id="GO:0016020">
    <property type="term" value="C:membrane"/>
    <property type="evidence" value="ECO:0007669"/>
    <property type="project" value="InterPro"/>
</dbReference>
<evidence type="ECO:0000313" key="3">
    <source>
        <dbReference type="Proteomes" id="UP000286746"/>
    </source>
</evidence>
<dbReference type="InterPro" id="IPR001193">
    <property type="entry name" value="MBTPS2"/>
</dbReference>
<sequence length="546" mass="58347">MASKTASAELDPGLLARPRIAADVAVHEPAEPGAPWVIQRGSNRYFRVQADLARLVQAVDGSRDHAGLAATLGSPWTERDVHTAVRRLAAGGLLDDGSKLRRRNTWFRFVPPLTLQFTLMKPERPLARLIPVIKAVANRVGAVIAAVFGLGGLLALAFQSSAVVDALGRPLPPMVYLAVLAGVLATTVVHEMGHGAVLTYYGGRPSRMGVMLFYLTPAFFCDVSDGWRLPHRGQRVKVALAGVVTQWVIAGSAAVCALFLDAPLTTGLLIFAVVTYVSGLLNLLPFVKLDGYLALMSHLDIPHLRDRSMTDARRFLAKALFGGRFERELPQHSWAVPYGLVCLVFPLYLVGTALSLWGDALQGMGAFGASLVLCGISCLVFHLGRGGVRLAREARRAGARPWRIGAAALLVASAAAAVLGFVKVPYTINGSYALLGGGRAELVLPPSADRSLVREGAPVELFRAGVTMSKRTGSAAVQAPRATETLAPLSMLLPVRSDSFPMPVISYPLALRATPEDARGVARLDAGDRSLGEWLYGKHVAPAFRW</sequence>
<feature type="transmembrane region" description="Helical" evidence="1">
    <location>
        <begin position="174"/>
        <end position="201"/>
    </location>
</feature>
<keyword evidence="1" id="KW-0812">Transmembrane</keyword>
<evidence type="ECO:0008006" key="4">
    <source>
        <dbReference type="Google" id="ProtNLM"/>
    </source>
</evidence>
<dbReference type="PANTHER" id="PTHR13325">
    <property type="entry name" value="PROTEASE M50 MEMBRANE-BOUND TRANSCRIPTION FACTOR SITE 2 PROTEASE"/>
    <property type="match status" value="1"/>
</dbReference>
<dbReference type="Proteomes" id="UP000286746">
    <property type="component" value="Unassembled WGS sequence"/>
</dbReference>
<dbReference type="AlphaFoldDB" id="A0A401W642"/>
<feature type="transmembrane region" description="Helical" evidence="1">
    <location>
        <begin position="363"/>
        <end position="383"/>
    </location>
</feature>
<dbReference type="GO" id="GO:0005737">
    <property type="term" value="C:cytoplasm"/>
    <property type="evidence" value="ECO:0007669"/>
    <property type="project" value="TreeGrafter"/>
</dbReference>
<feature type="transmembrane region" description="Helical" evidence="1">
    <location>
        <begin position="140"/>
        <end position="162"/>
    </location>
</feature>
<organism evidence="2 3">
    <name type="scientific">Streptomyces paromomycinus</name>
    <name type="common">Streptomyces rimosus subsp. paromomycinus</name>
    <dbReference type="NCBI Taxonomy" id="92743"/>
    <lineage>
        <taxon>Bacteria</taxon>
        <taxon>Bacillati</taxon>
        <taxon>Actinomycetota</taxon>
        <taxon>Actinomycetes</taxon>
        <taxon>Kitasatosporales</taxon>
        <taxon>Streptomycetaceae</taxon>
        <taxon>Streptomyces</taxon>
    </lineage>
</organism>
<gene>
    <name evidence="2" type="ORF">GKJPGBOP_04435</name>
</gene>
<name>A0A401W642_STREY</name>
<protein>
    <recommendedName>
        <fullName evidence="4">Peptide zinc metalloprotease protein</fullName>
    </recommendedName>
</protein>
<feature type="transmembrane region" description="Helical" evidence="1">
    <location>
        <begin position="266"/>
        <end position="287"/>
    </location>
</feature>
<feature type="transmembrane region" description="Helical" evidence="1">
    <location>
        <begin position="404"/>
        <end position="422"/>
    </location>
</feature>
<reference evidence="2 3" key="1">
    <citation type="submission" date="2018-11" db="EMBL/GenBank/DDBJ databases">
        <title>Whole genome sequence of Streptomyces paromomycinus NBRC 15454(T).</title>
        <authorList>
            <person name="Komaki H."/>
            <person name="Tamura T."/>
        </authorList>
    </citation>
    <scope>NUCLEOTIDE SEQUENCE [LARGE SCALE GENOMIC DNA]</scope>
    <source>
        <strain evidence="2 3">NBRC 15454</strain>
    </source>
</reference>
<evidence type="ECO:0000313" key="2">
    <source>
        <dbReference type="EMBL" id="GCD44725.1"/>
    </source>
</evidence>
<dbReference type="EMBL" id="BHZD01000001">
    <property type="protein sequence ID" value="GCD44725.1"/>
    <property type="molecule type" value="Genomic_DNA"/>
</dbReference>
<comment type="caution">
    <text evidence="2">The sequence shown here is derived from an EMBL/GenBank/DDBJ whole genome shotgun (WGS) entry which is preliminary data.</text>
</comment>
<dbReference type="NCBIfam" id="NF041824">
    <property type="entry name" value="daptide_HExxH"/>
    <property type="match status" value="1"/>
</dbReference>
<feature type="transmembrane region" description="Helical" evidence="1">
    <location>
        <begin position="238"/>
        <end position="260"/>
    </location>
</feature>
<dbReference type="RefSeq" id="WP_125055503.1">
    <property type="nucleotide sequence ID" value="NZ_BHZD01000001.1"/>
</dbReference>
<dbReference type="PANTHER" id="PTHR13325:SF3">
    <property type="entry name" value="MEMBRANE-BOUND TRANSCRIPTION FACTOR SITE-2 PROTEASE"/>
    <property type="match status" value="1"/>
</dbReference>
<keyword evidence="1" id="KW-0472">Membrane</keyword>
<dbReference type="GO" id="GO:0031293">
    <property type="term" value="P:membrane protein intracellular domain proteolysis"/>
    <property type="evidence" value="ECO:0007669"/>
    <property type="project" value="TreeGrafter"/>
</dbReference>
<evidence type="ECO:0000256" key="1">
    <source>
        <dbReference type="SAM" id="Phobius"/>
    </source>
</evidence>
<proteinExistence type="predicted"/>
<accession>A0A401W642</accession>
<dbReference type="GO" id="GO:0004222">
    <property type="term" value="F:metalloendopeptidase activity"/>
    <property type="evidence" value="ECO:0007669"/>
    <property type="project" value="InterPro"/>
</dbReference>
<feature type="transmembrane region" description="Helical" evidence="1">
    <location>
        <begin position="334"/>
        <end position="357"/>
    </location>
</feature>
<dbReference type="InterPro" id="IPR049694">
    <property type="entry name" value="Daptide_HExxH"/>
</dbReference>